<dbReference type="EMBL" id="SNRW01001588">
    <property type="protein sequence ID" value="KAA6395808.1"/>
    <property type="molecule type" value="Genomic_DNA"/>
</dbReference>
<evidence type="ECO:0000313" key="3">
    <source>
        <dbReference type="Proteomes" id="UP000324800"/>
    </source>
</evidence>
<name>A0A5J4WLZ3_9EUKA</name>
<protein>
    <submittedName>
        <fullName evidence="2">Uncharacterized protein</fullName>
    </submittedName>
</protein>
<sequence length="220" mass="25623">MEERHYLNYRQYGNNPMAQMLMQSAQEAAMAFQGTPDIRISYPDNINARINEPSNDLASRRLLQPPYVQQNIKEYSNDDEEGIQSQDPFSQLTDDFTDAPQEVTLLQQQIGAEKENQIDGKILQKDNASTTKELQYQYGATDWDHRPINKEFINTPYLVMNTAYYMNDGGIPSLRVEKQYLDKQSRINRPKERKNYIKTSKLMQSIAAQDTQETRQNKKK</sequence>
<proteinExistence type="predicted"/>
<gene>
    <name evidence="2" type="ORF">EZS28_008670</name>
</gene>
<reference evidence="2 3" key="1">
    <citation type="submission" date="2019-03" db="EMBL/GenBank/DDBJ databases">
        <title>Single cell metagenomics reveals metabolic interactions within the superorganism composed of flagellate Streblomastix strix and complex community of Bacteroidetes bacteria on its surface.</title>
        <authorList>
            <person name="Treitli S.C."/>
            <person name="Kolisko M."/>
            <person name="Husnik F."/>
            <person name="Keeling P."/>
            <person name="Hampl V."/>
        </authorList>
    </citation>
    <scope>NUCLEOTIDE SEQUENCE [LARGE SCALE GENOMIC DNA]</scope>
    <source>
        <strain evidence="2">ST1C</strain>
    </source>
</reference>
<dbReference type="AlphaFoldDB" id="A0A5J4WLZ3"/>
<dbReference type="Proteomes" id="UP000324800">
    <property type="component" value="Unassembled WGS sequence"/>
</dbReference>
<comment type="caution">
    <text evidence="2">The sequence shown here is derived from an EMBL/GenBank/DDBJ whole genome shotgun (WGS) entry which is preliminary data.</text>
</comment>
<feature type="region of interest" description="Disordered" evidence="1">
    <location>
        <begin position="198"/>
        <end position="220"/>
    </location>
</feature>
<evidence type="ECO:0000256" key="1">
    <source>
        <dbReference type="SAM" id="MobiDB-lite"/>
    </source>
</evidence>
<organism evidence="2 3">
    <name type="scientific">Streblomastix strix</name>
    <dbReference type="NCBI Taxonomy" id="222440"/>
    <lineage>
        <taxon>Eukaryota</taxon>
        <taxon>Metamonada</taxon>
        <taxon>Preaxostyla</taxon>
        <taxon>Oxymonadida</taxon>
        <taxon>Streblomastigidae</taxon>
        <taxon>Streblomastix</taxon>
    </lineage>
</organism>
<evidence type="ECO:0000313" key="2">
    <source>
        <dbReference type="EMBL" id="KAA6395808.1"/>
    </source>
</evidence>
<feature type="compositionally biased region" description="Polar residues" evidence="1">
    <location>
        <begin position="198"/>
        <end position="211"/>
    </location>
</feature>
<accession>A0A5J4WLZ3</accession>